<organism evidence="3 4">
    <name type="scientific">Streptomyces phage Hank144</name>
    <dbReference type="NCBI Taxonomy" id="2301573"/>
    <lineage>
        <taxon>Viruses</taxon>
        <taxon>Duplodnaviria</taxon>
        <taxon>Heunggongvirae</taxon>
        <taxon>Uroviricota</taxon>
        <taxon>Caudoviricetes</taxon>
        <taxon>Arquatrovirinae</taxon>
        <taxon>Janusvirus</taxon>
        <taxon>Janusvirus hank144</taxon>
    </lineage>
</organism>
<proteinExistence type="predicted"/>
<protein>
    <submittedName>
        <fullName evidence="3">DNA primase</fullName>
    </submittedName>
</protein>
<evidence type="ECO:0000313" key="3">
    <source>
        <dbReference type="EMBL" id="AXQ61095.1"/>
    </source>
</evidence>
<dbReference type="RefSeq" id="YP_010055092.1">
    <property type="nucleotide sequence ID" value="NC_054661.1"/>
</dbReference>
<dbReference type="SMART" id="SM00400">
    <property type="entry name" value="ZnF_CHCC"/>
    <property type="match status" value="1"/>
</dbReference>
<feature type="compositionally biased region" description="Basic and acidic residues" evidence="1">
    <location>
        <begin position="101"/>
        <end position="114"/>
    </location>
</feature>
<evidence type="ECO:0000313" key="4">
    <source>
        <dbReference type="Proteomes" id="UP000264086"/>
    </source>
</evidence>
<dbReference type="Proteomes" id="UP000264086">
    <property type="component" value="Segment"/>
</dbReference>
<dbReference type="GO" id="GO:0003899">
    <property type="term" value="F:DNA-directed RNA polymerase activity"/>
    <property type="evidence" value="ECO:0007669"/>
    <property type="project" value="InterPro"/>
</dbReference>
<dbReference type="GO" id="GO:0006260">
    <property type="term" value="P:DNA replication"/>
    <property type="evidence" value="ECO:0007669"/>
    <property type="project" value="InterPro"/>
</dbReference>
<evidence type="ECO:0000259" key="2">
    <source>
        <dbReference type="SMART" id="SM00400"/>
    </source>
</evidence>
<feature type="domain" description="Zinc finger CHC2-type" evidence="2">
    <location>
        <begin position="39"/>
        <end position="98"/>
    </location>
</feature>
<keyword evidence="4" id="KW-1185">Reference proteome</keyword>
<sequence length="144" mass="16250">MRWHRVEERTGGGDDSKPSLVATMHHFDVDFNDQRNTGMAKCALHDDNTPSMSYRLDEGLWNCHSCGKGGDSYTLIIEYHREQLNKEIDFKGAKDYAREQAIEESEAGPREESYTSRYGGGHRAASKKPGKKPGGGYVPAWKRK</sequence>
<gene>
    <name evidence="3" type="primary">40</name>
    <name evidence="3" type="ORF">SEA_HANK144_40</name>
</gene>
<evidence type="ECO:0000256" key="1">
    <source>
        <dbReference type="SAM" id="MobiDB-lite"/>
    </source>
</evidence>
<dbReference type="KEGG" id="vg:64471015"/>
<dbReference type="GeneID" id="64471015"/>
<dbReference type="GO" id="GO:0003677">
    <property type="term" value="F:DNA binding"/>
    <property type="evidence" value="ECO:0007669"/>
    <property type="project" value="InterPro"/>
</dbReference>
<dbReference type="Pfam" id="PF01807">
    <property type="entry name" value="Zn_ribbon_DnaG"/>
    <property type="match status" value="1"/>
</dbReference>
<feature type="region of interest" description="Disordered" evidence="1">
    <location>
        <begin position="101"/>
        <end position="144"/>
    </location>
</feature>
<dbReference type="EMBL" id="MH669004">
    <property type="protein sequence ID" value="AXQ61095.1"/>
    <property type="molecule type" value="Genomic_DNA"/>
</dbReference>
<accession>A0A385DRG1</accession>
<dbReference type="Gene3D" id="3.90.580.10">
    <property type="entry name" value="Zinc finger, CHC2-type domain"/>
    <property type="match status" value="1"/>
</dbReference>
<dbReference type="SUPFAM" id="SSF57783">
    <property type="entry name" value="Zinc beta-ribbon"/>
    <property type="match status" value="1"/>
</dbReference>
<reference evidence="3 4" key="1">
    <citation type="submission" date="2018-07" db="EMBL/GenBank/DDBJ databases">
        <authorList>
            <person name="Amani N.Z."/>
            <person name="Ambroziak M.E."/>
            <person name="Biju A."/>
            <person name="Bushnell W."/>
            <person name="Calia C.N."/>
            <person name="Chen Y.J."/>
            <person name="Hill L.T."/>
            <person name="Karpinska S."/>
            <person name="Martinez K.C."/>
            <person name="Medwid J.R."/>
            <person name="Nguyen C."/>
            <person name="Oliver A."/>
            <person name="Pham J.P."/>
            <person name="Ramsey M.R."/>
            <person name="Ravi S."/>
            <person name="Sardina J.R."/>
            <person name="Senecal S.L."/>
            <person name="Sheen J."/>
            <person name="Shende N.V."/>
            <person name="Shi C.Y."/>
            <person name="Stuart L.C."/>
            <person name="Vu L."/>
            <person name="Wang L.Q."/>
            <person name="West L.J."/>
            <person name="Westgaard A.C."/>
            <person name="Liu R.B."/>
            <person name="Pierce E.C."/>
            <person name="Mohan S."/>
            <person name="Pogliano J."/>
            <person name="Delesalle V.A."/>
            <person name="Garlena R.A."/>
            <person name="Russell D.A."/>
            <person name="Pope W.H."/>
            <person name="Jacobs-Sera D."/>
            <person name="Hatfull G.F."/>
        </authorList>
    </citation>
    <scope>NUCLEOTIDE SEQUENCE [LARGE SCALE GENOMIC DNA]</scope>
</reference>
<dbReference type="InterPro" id="IPR036977">
    <property type="entry name" value="DNA_primase_Znf_CHC2"/>
</dbReference>
<dbReference type="GO" id="GO:0008270">
    <property type="term" value="F:zinc ion binding"/>
    <property type="evidence" value="ECO:0007669"/>
    <property type="project" value="InterPro"/>
</dbReference>
<name>A0A385DRG1_9CAUD</name>
<dbReference type="InterPro" id="IPR002694">
    <property type="entry name" value="Znf_CHC2"/>
</dbReference>